<evidence type="ECO:0000313" key="1">
    <source>
        <dbReference type="EMBL" id="REF71955.1"/>
    </source>
</evidence>
<dbReference type="InterPro" id="IPR021312">
    <property type="entry name" value="DUF2889"/>
</dbReference>
<accession>A0A3D9XND7</accession>
<evidence type="ECO:0008006" key="3">
    <source>
        <dbReference type="Google" id="ProtNLM"/>
    </source>
</evidence>
<dbReference type="EMBL" id="QTUJ01000001">
    <property type="protein sequence ID" value="REF71955.1"/>
    <property type="molecule type" value="Genomic_DNA"/>
</dbReference>
<name>A0A3D9XND7_PARVE</name>
<dbReference type="AlphaFoldDB" id="A0A3D9XND7"/>
<protein>
    <recommendedName>
        <fullName evidence="3">DUF2889 domain-containing protein</fullName>
    </recommendedName>
</protein>
<sequence>MPDLPEDDGITREEMHHRRLDFRGYRRSDGRFELRAHLTDRKPVDFTPPGDSRPVPAGAPVHDLGVTVVFDKDMVITEIGTFIASHPYRQCPGGGDTLQAMVGVSIGRGWNRAIRERLPNCDTCTHLKEILTPLASAAYQTMTVERLHLLDARDRDGNPVKIDSCYAYGRNRDLVASLWPEHADKAGKE</sequence>
<reference evidence="1 2" key="1">
    <citation type="submission" date="2018-08" db="EMBL/GenBank/DDBJ databases">
        <title>Genomic Encyclopedia of Archaeal and Bacterial Type Strains, Phase II (KMG-II): from individual species to whole genera.</title>
        <authorList>
            <person name="Goeker M."/>
        </authorList>
    </citation>
    <scope>NUCLEOTIDE SEQUENCE [LARGE SCALE GENOMIC DNA]</scope>
    <source>
        <strain evidence="1 2">DSM 17099</strain>
    </source>
</reference>
<organism evidence="1 2">
    <name type="scientific">Paracoccus versutus</name>
    <name type="common">Thiobacillus versutus</name>
    <dbReference type="NCBI Taxonomy" id="34007"/>
    <lineage>
        <taxon>Bacteria</taxon>
        <taxon>Pseudomonadati</taxon>
        <taxon>Pseudomonadota</taxon>
        <taxon>Alphaproteobacteria</taxon>
        <taxon>Rhodobacterales</taxon>
        <taxon>Paracoccaceae</taxon>
        <taxon>Paracoccus</taxon>
    </lineage>
</organism>
<dbReference type="Pfam" id="PF11136">
    <property type="entry name" value="DUF2889"/>
    <property type="match status" value="1"/>
</dbReference>
<dbReference type="RefSeq" id="WP_116220612.1">
    <property type="nucleotide sequence ID" value="NZ_CP038196.1"/>
</dbReference>
<proteinExistence type="predicted"/>
<comment type="caution">
    <text evidence="1">The sequence shown here is derived from an EMBL/GenBank/DDBJ whole genome shotgun (WGS) entry which is preliminary data.</text>
</comment>
<evidence type="ECO:0000313" key="2">
    <source>
        <dbReference type="Proteomes" id="UP000256941"/>
    </source>
</evidence>
<gene>
    <name evidence="1" type="ORF">BDD41_0419</name>
</gene>
<dbReference type="Proteomes" id="UP000256941">
    <property type="component" value="Unassembled WGS sequence"/>
</dbReference>